<dbReference type="GO" id="GO:0008360">
    <property type="term" value="P:regulation of cell shape"/>
    <property type="evidence" value="ECO:0007669"/>
    <property type="project" value="UniProtKB-KW"/>
</dbReference>
<dbReference type="Gene3D" id="2.40.10.350">
    <property type="entry name" value="Rod shape-determining protein MreC, domain 2"/>
    <property type="match status" value="1"/>
</dbReference>
<organism evidence="7 8">
    <name type="scientific">Apilactobacillus bombintestini</name>
    <dbReference type="NCBI Taxonomy" id="2419772"/>
    <lineage>
        <taxon>Bacteria</taxon>
        <taxon>Bacillati</taxon>
        <taxon>Bacillota</taxon>
        <taxon>Bacilli</taxon>
        <taxon>Lactobacillales</taxon>
        <taxon>Lactobacillaceae</taxon>
        <taxon>Apilactobacillus</taxon>
    </lineage>
</organism>
<keyword evidence="8" id="KW-1185">Reference proteome</keyword>
<evidence type="ECO:0000313" key="7">
    <source>
        <dbReference type="EMBL" id="AYF92775.1"/>
    </source>
</evidence>
<dbReference type="Gene3D" id="2.40.10.340">
    <property type="entry name" value="Rod shape-determining protein MreC, domain 1"/>
    <property type="match status" value="1"/>
</dbReference>
<dbReference type="OrthoDB" id="9792313at2"/>
<dbReference type="NCBIfam" id="TIGR00219">
    <property type="entry name" value="mreC"/>
    <property type="match status" value="1"/>
</dbReference>
<dbReference type="AlphaFoldDB" id="A0A387AU90"/>
<dbReference type="GO" id="GO:0005886">
    <property type="term" value="C:plasma membrane"/>
    <property type="evidence" value="ECO:0007669"/>
    <property type="project" value="TreeGrafter"/>
</dbReference>
<comment type="similarity">
    <text evidence="1 5">Belongs to the MreC family.</text>
</comment>
<dbReference type="InterPro" id="IPR055342">
    <property type="entry name" value="MreC_beta-barrel_core"/>
</dbReference>
<dbReference type="Pfam" id="PF04085">
    <property type="entry name" value="MreC"/>
    <property type="match status" value="1"/>
</dbReference>
<dbReference type="InterPro" id="IPR042175">
    <property type="entry name" value="Cell/Rod_MreC_2"/>
</dbReference>
<sequence>MRKFFSKKKWFSVILVVIVCLGFISLSVSTRNKKSMPPFIQRFGNDVVGIANWTIATPANALRHGGETINNLINTYKENQRLKTQVENIATTKVRDQALQSENAQLKRELDIKNGLTDYHPIVAEALIRTPSAWQNQFVINKGKSAGVAKNMPVLASKGLVGRVIEVNNSNSKVELISDTVDADDKFSVEITNKNGDTVNGIINGYDRKKGQLIMGHLNTKVKIKVGDTVSTNGLGGVTPKGLYVGKVSKVTTDDYGTASKIFVKIPANMNDLEAVTVINKMS</sequence>
<evidence type="ECO:0000313" key="8">
    <source>
        <dbReference type="Proteomes" id="UP000272003"/>
    </source>
</evidence>
<accession>A0A387AU90</accession>
<dbReference type="PIRSF" id="PIRSF038471">
    <property type="entry name" value="MreC"/>
    <property type="match status" value="1"/>
</dbReference>
<dbReference type="InterPro" id="IPR007221">
    <property type="entry name" value="MreC"/>
</dbReference>
<gene>
    <name evidence="7" type="primary">mreC</name>
    <name evidence="7" type="ORF">D7I45_04485</name>
</gene>
<keyword evidence="3 5" id="KW-0133">Cell shape</keyword>
<feature type="domain" description="Rod shape-determining protein MreC beta-barrel core" evidence="6">
    <location>
        <begin position="129"/>
        <end position="279"/>
    </location>
</feature>
<evidence type="ECO:0000259" key="6">
    <source>
        <dbReference type="Pfam" id="PF04085"/>
    </source>
</evidence>
<comment type="function">
    <text evidence="5">Involved in formation and maintenance of cell shape.</text>
</comment>
<dbReference type="EMBL" id="CP032626">
    <property type="protein sequence ID" value="AYF92775.1"/>
    <property type="molecule type" value="Genomic_DNA"/>
</dbReference>
<dbReference type="KEGG" id="abom:D7I45_04485"/>
<evidence type="ECO:0000256" key="5">
    <source>
        <dbReference type="PIRNR" id="PIRNR038471"/>
    </source>
</evidence>
<dbReference type="InterPro" id="IPR042177">
    <property type="entry name" value="Cell/Rod_1"/>
</dbReference>
<dbReference type="PANTHER" id="PTHR34138">
    <property type="entry name" value="CELL SHAPE-DETERMINING PROTEIN MREC"/>
    <property type="match status" value="1"/>
</dbReference>
<dbReference type="Proteomes" id="UP000272003">
    <property type="component" value="Chromosome"/>
</dbReference>
<dbReference type="RefSeq" id="WP_120784540.1">
    <property type="nucleotide sequence ID" value="NZ_CP032626.1"/>
</dbReference>
<reference evidence="7 8" key="1">
    <citation type="submission" date="2018-09" db="EMBL/GenBank/DDBJ databases">
        <title>Genome sequencing of strain BHWM-4.</title>
        <authorList>
            <person name="Heo J."/>
            <person name="Kim S.-J."/>
            <person name="Kwon S.-W."/>
        </authorList>
    </citation>
    <scope>NUCLEOTIDE SEQUENCE [LARGE SCALE GENOMIC DNA]</scope>
    <source>
        <strain evidence="7 8">BHWM-4</strain>
    </source>
</reference>
<protein>
    <recommendedName>
        <fullName evidence="2 5">Cell shape-determining protein MreC</fullName>
    </recommendedName>
    <alternativeName>
        <fullName evidence="4 5">Cell shape protein MreC</fullName>
    </alternativeName>
</protein>
<name>A0A387AU90_9LACO</name>
<proteinExistence type="inferred from homology"/>
<evidence type="ECO:0000256" key="1">
    <source>
        <dbReference type="ARBA" id="ARBA00009369"/>
    </source>
</evidence>
<evidence type="ECO:0000256" key="2">
    <source>
        <dbReference type="ARBA" id="ARBA00013855"/>
    </source>
</evidence>
<evidence type="ECO:0000256" key="3">
    <source>
        <dbReference type="ARBA" id="ARBA00022960"/>
    </source>
</evidence>
<dbReference type="PANTHER" id="PTHR34138:SF1">
    <property type="entry name" value="CELL SHAPE-DETERMINING PROTEIN MREC"/>
    <property type="match status" value="1"/>
</dbReference>
<evidence type="ECO:0000256" key="4">
    <source>
        <dbReference type="ARBA" id="ARBA00032089"/>
    </source>
</evidence>